<accession>A2FTV8</accession>
<dbReference type="Proteomes" id="UP000001542">
    <property type="component" value="Unassembled WGS sequence"/>
</dbReference>
<evidence type="ECO:0000256" key="1">
    <source>
        <dbReference type="ARBA" id="ARBA00022898"/>
    </source>
</evidence>
<dbReference type="EMBL" id="DS114018">
    <property type="protein sequence ID" value="EAX91679.1"/>
    <property type="molecule type" value="Genomic_DNA"/>
</dbReference>
<gene>
    <name evidence="3" type="ORF">TVAG_277490</name>
</gene>
<dbReference type="VEuPathDB" id="TrichDB:TVAGG3_0951520"/>
<organism evidence="3 4">
    <name type="scientific">Trichomonas vaginalis (strain ATCC PRA-98 / G3)</name>
    <dbReference type="NCBI Taxonomy" id="412133"/>
    <lineage>
        <taxon>Eukaryota</taxon>
        <taxon>Metamonada</taxon>
        <taxon>Parabasalia</taxon>
        <taxon>Trichomonadida</taxon>
        <taxon>Trichomonadidae</taxon>
        <taxon>Trichomonas</taxon>
    </lineage>
</organism>
<sequence>MQGRSYMDYFTKPLHSPQQIHKHSLILINNLFGNTHSDSKSATISHDTITNLRSKILTLLNTTYNHYTVIFTHSSTQSIKTALETFTFNETSKLQLICDEKSELPYLSQVISNKNIKRVIRNDAKIDYTPIKTNDLVFISPFINGSLLTIDEIKTIIKRSHEIGNTTFVGIDATHLISNYEIDLEKLNPDFFIFDVQSFIGYPRLGVLLVNNDLITSNLLEKPYFGGGSLVYALTESPHEKLKLFPSERFEDGSLPFLTTAAADEMFSAVSEINKFRVERISKISEYAREKLSKINNCKVYGKSGSIILFDVLDSNRKAVDALNFAKFAYNSSVDISVYNNHSMASFGWLSTEQDIDKLVDVINKYLN</sequence>
<dbReference type="InParanoid" id="A2FTV8"/>
<dbReference type="Gene3D" id="3.90.1150.10">
    <property type="entry name" value="Aspartate Aminotransferase, domain 1"/>
    <property type="match status" value="1"/>
</dbReference>
<dbReference type="PANTHER" id="PTHR43586">
    <property type="entry name" value="CYSTEINE DESULFURASE"/>
    <property type="match status" value="1"/>
</dbReference>
<dbReference type="InterPro" id="IPR015421">
    <property type="entry name" value="PyrdxlP-dep_Trfase_major"/>
</dbReference>
<keyword evidence="4" id="KW-1185">Reference proteome</keyword>
<dbReference type="SUPFAM" id="SSF53383">
    <property type="entry name" value="PLP-dependent transferases"/>
    <property type="match status" value="1"/>
</dbReference>
<evidence type="ECO:0000313" key="3">
    <source>
        <dbReference type="EMBL" id="EAX91679.1"/>
    </source>
</evidence>
<dbReference type="Gene3D" id="3.40.640.10">
    <property type="entry name" value="Type I PLP-dependent aspartate aminotransferase-like (Major domain)"/>
    <property type="match status" value="1"/>
</dbReference>
<protein>
    <recommendedName>
        <fullName evidence="2">Aminotransferase class V domain-containing protein</fullName>
    </recommendedName>
</protein>
<dbReference type="AlphaFoldDB" id="A2FTV8"/>
<reference evidence="3" key="2">
    <citation type="journal article" date="2007" name="Science">
        <title>Draft genome sequence of the sexually transmitted pathogen Trichomonas vaginalis.</title>
        <authorList>
            <person name="Carlton J.M."/>
            <person name="Hirt R.P."/>
            <person name="Silva J.C."/>
            <person name="Delcher A.L."/>
            <person name="Schatz M."/>
            <person name="Zhao Q."/>
            <person name="Wortman J.R."/>
            <person name="Bidwell S.L."/>
            <person name="Alsmark U.C.M."/>
            <person name="Besteiro S."/>
            <person name="Sicheritz-Ponten T."/>
            <person name="Noel C.J."/>
            <person name="Dacks J.B."/>
            <person name="Foster P.G."/>
            <person name="Simillion C."/>
            <person name="Van de Peer Y."/>
            <person name="Miranda-Saavedra D."/>
            <person name="Barton G.J."/>
            <person name="Westrop G.D."/>
            <person name="Mueller S."/>
            <person name="Dessi D."/>
            <person name="Fiori P.L."/>
            <person name="Ren Q."/>
            <person name="Paulsen I."/>
            <person name="Zhang H."/>
            <person name="Bastida-Corcuera F.D."/>
            <person name="Simoes-Barbosa A."/>
            <person name="Brown M.T."/>
            <person name="Hayes R.D."/>
            <person name="Mukherjee M."/>
            <person name="Okumura C.Y."/>
            <person name="Schneider R."/>
            <person name="Smith A.J."/>
            <person name="Vanacova S."/>
            <person name="Villalvazo M."/>
            <person name="Haas B.J."/>
            <person name="Pertea M."/>
            <person name="Feldblyum T.V."/>
            <person name="Utterback T.R."/>
            <person name="Shu C.L."/>
            <person name="Osoegawa K."/>
            <person name="de Jong P.J."/>
            <person name="Hrdy I."/>
            <person name="Horvathova L."/>
            <person name="Zubacova Z."/>
            <person name="Dolezal P."/>
            <person name="Malik S.B."/>
            <person name="Logsdon J.M. Jr."/>
            <person name="Henze K."/>
            <person name="Gupta A."/>
            <person name="Wang C.C."/>
            <person name="Dunne R.L."/>
            <person name="Upcroft J.A."/>
            <person name="Upcroft P."/>
            <person name="White O."/>
            <person name="Salzberg S.L."/>
            <person name="Tang P."/>
            <person name="Chiu C.-H."/>
            <person name="Lee Y.-S."/>
            <person name="Embley T.M."/>
            <person name="Coombs G.H."/>
            <person name="Mottram J.C."/>
            <person name="Tachezy J."/>
            <person name="Fraser-Liggett C.M."/>
            <person name="Johnson P.J."/>
        </authorList>
    </citation>
    <scope>NUCLEOTIDE SEQUENCE [LARGE SCALE GENOMIC DNA]</scope>
    <source>
        <strain evidence="3">G3</strain>
    </source>
</reference>
<dbReference type="PANTHER" id="PTHR43586:SF8">
    <property type="entry name" value="CYSTEINE DESULFURASE 1, CHLOROPLASTIC"/>
    <property type="match status" value="1"/>
</dbReference>
<evidence type="ECO:0000259" key="2">
    <source>
        <dbReference type="Pfam" id="PF00266"/>
    </source>
</evidence>
<proteinExistence type="predicted"/>
<dbReference type="Pfam" id="PF00266">
    <property type="entry name" value="Aminotran_5"/>
    <property type="match status" value="1"/>
</dbReference>
<reference evidence="3" key="1">
    <citation type="submission" date="2006-10" db="EMBL/GenBank/DDBJ databases">
        <authorList>
            <person name="Amadeo P."/>
            <person name="Zhao Q."/>
            <person name="Wortman J."/>
            <person name="Fraser-Liggett C."/>
            <person name="Carlton J."/>
        </authorList>
    </citation>
    <scope>NUCLEOTIDE SEQUENCE</scope>
    <source>
        <strain evidence="3">G3</strain>
    </source>
</reference>
<evidence type="ECO:0000313" key="4">
    <source>
        <dbReference type="Proteomes" id="UP000001542"/>
    </source>
</evidence>
<dbReference type="OrthoDB" id="420046at2759"/>
<feature type="domain" description="Aminotransferase class V" evidence="2">
    <location>
        <begin position="17"/>
        <end position="311"/>
    </location>
</feature>
<dbReference type="InterPro" id="IPR015422">
    <property type="entry name" value="PyrdxlP-dep_Trfase_small"/>
</dbReference>
<dbReference type="KEGG" id="tva:4749380"/>
<dbReference type="InterPro" id="IPR015424">
    <property type="entry name" value="PyrdxlP-dep_Trfase"/>
</dbReference>
<dbReference type="SMR" id="A2FTV8"/>
<name>A2FTV8_TRIV3</name>
<keyword evidence="1" id="KW-0663">Pyridoxal phosphate</keyword>
<dbReference type="FunCoup" id="A2FTV8">
    <property type="interactions" value="3"/>
</dbReference>
<dbReference type="InterPro" id="IPR000192">
    <property type="entry name" value="Aminotrans_V_dom"/>
</dbReference>
<dbReference type="eggNOG" id="KOG2142">
    <property type="taxonomic scope" value="Eukaryota"/>
</dbReference>
<dbReference type="STRING" id="5722.A2FTV8"/>
<dbReference type="RefSeq" id="XP_001304609.1">
    <property type="nucleotide sequence ID" value="XM_001304608.1"/>
</dbReference>
<dbReference type="VEuPathDB" id="TrichDB:TVAG_277490"/>